<proteinExistence type="predicted"/>
<feature type="compositionally biased region" description="Low complexity" evidence="1">
    <location>
        <begin position="127"/>
        <end position="136"/>
    </location>
</feature>
<evidence type="ECO:0008006" key="5">
    <source>
        <dbReference type="Google" id="ProtNLM"/>
    </source>
</evidence>
<feature type="region of interest" description="Disordered" evidence="1">
    <location>
        <begin position="203"/>
        <end position="249"/>
    </location>
</feature>
<accession>A0A3N2PZ53</accession>
<keyword evidence="4" id="KW-1185">Reference proteome</keyword>
<feature type="compositionally biased region" description="Low complexity" evidence="1">
    <location>
        <begin position="537"/>
        <end position="546"/>
    </location>
</feature>
<reference evidence="3 4" key="1">
    <citation type="journal article" date="2018" name="Mol. Ecol.">
        <title>The obligate alkalophilic soda-lake fungus Sodiomyces alkalinus has shifted to a protein diet.</title>
        <authorList>
            <person name="Grum-Grzhimaylo A.A."/>
            <person name="Falkoski D.L."/>
            <person name="van den Heuvel J."/>
            <person name="Valero-Jimenez C.A."/>
            <person name="Min B."/>
            <person name="Choi I.G."/>
            <person name="Lipzen A."/>
            <person name="Daum C.G."/>
            <person name="Aanen D.K."/>
            <person name="Tsang A."/>
            <person name="Henrissat B."/>
            <person name="Bilanenko E.N."/>
            <person name="de Vries R.P."/>
            <person name="van Kan J.A.L."/>
            <person name="Grigoriev I.V."/>
            <person name="Debets A.J.M."/>
        </authorList>
    </citation>
    <scope>NUCLEOTIDE SEQUENCE [LARGE SCALE GENOMIC DNA]</scope>
    <source>
        <strain evidence="3 4">F11</strain>
    </source>
</reference>
<dbReference type="STRING" id="1314773.A0A3N2PZ53"/>
<feature type="compositionally biased region" description="Polar residues" evidence="1">
    <location>
        <begin position="65"/>
        <end position="89"/>
    </location>
</feature>
<feature type="non-terminal residue" evidence="3">
    <location>
        <position position="639"/>
    </location>
</feature>
<sequence>PPQPSVGYSLFPNPNTRPPTISRPSSRTRRSSSRERTGSLGVGGSQSFTDASPPRHGRRTPLHRMQSSIDSISPPQTLQQTPLDESQSSRARRDGTQIPVQKPPPAADIPPRSDTATAFSEAQTLVRSNSNRSRSSIAKLPLHEEPSSSAFPGREDQPVLRSIFPQYNPNLPLGQQDYFPTQTSPTHIPRAVINRISLHPGDDYETAAPAAGTPGMASPQLAFPQPTLQPQRWPPRGNEMPSLPTESSNEQLKGLWRVVNGWRASPSDGRVYCLKLSQERDAPVYTLSSRQQPFYNLRLDPTSASAYVSLTRHDPSKPYKAPPGHSSSSSSASSTNGNILSNVIGGGKDGSKNGDGKSSEGKHWQDVLTTTLEEESRRHRPNDGLVALLYPHAASRVALARPDDPAAVTMAEAECARLLWDDDTSSHFLVHPALAAPFRVTVDRFPAWSRVEYTLEHHESPRPLARLTRDGTGAGWLEVDTTVAAHIDSFFIVDVAVAALLLVAAGDERGVHVEAFEPPPLPPSMLAGGDGARHSDSSSSTSSSRRSGGKKPKAKGGGKKWGGRPRVEEMEMDLESQDGGGFAKLEQVTNETRRKLPWPLRIAFKVLGGVFKFIIWSLTMVVKALVAVLFGVGRCLGLR</sequence>
<gene>
    <name evidence="3" type="ORF">SODALDRAFT_255546</name>
</gene>
<evidence type="ECO:0000313" key="3">
    <source>
        <dbReference type="EMBL" id="ROT39706.1"/>
    </source>
</evidence>
<dbReference type="RefSeq" id="XP_028467512.1">
    <property type="nucleotide sequence ID" value="XM_028607437.1"/>
</dbReference>
<feature type="compositionally biased region" description="Basic residues" evidence="1">
    <location>
        <begin position="547"/>
        <end position="563"/>
    </location>
</feature>
<dbReference type="EMBL" id="ML119053">
    <property type="protein sequence ID" value="ROT39706.1"/>
    <property type="molecule type" value="Genomic_DNA"/>
</dbReference>
<feature type="transmembrane region" description="Helical" evidence="2">
    <location>
        <begin position="613"/>
        <end position="633"/>
    </location>
</feature>
<name>A0A3N2PZ53_SODAK</name>
<feature type="region of interest" description="Disordered" evidence="1">
    <location>
        <begin position="514"/>
        <end position="566"/>
    </location>
</feature>
<evidence type="ECO:0000256" key="1">
    <source>
        <dbReference type="SAM" id="MobiDB-lite"/>
    </source>
</evidence>
<protein>
    <recommendedName>
        <fullName evidence="5">Acetylserotonin methytransferase-like protein</fullName>
    </recommendedName>
</protein>
<organism evidence="3 4">
    <name type="scientific">Sodiomyces alkalinus (strain CBS 110278 / VKM F-3762 / F11)</name>
    <name type="common">Alkaliphilic filamentous fungus</name>
    <dbReference type="NCBI Taxonomy" id="1314773"/>
    <lineage>
        <taxon>Eukaryota</taxon>
        <taxon>Fungi</taxon>
        <taxon>Dikarya</taxon>
        <taxon>Ascomycota</taxon>
        <taxon>Pezizomycotina</taxon>
        <taxon>Sordariomycetes</taxon>
        <taxon>Hypocreomycetidae</taxon>
        <taxon>Glomerellales</taxon>
        <taxon>Plectosphaerellaceae</taxon>
        <taxon>Sodiomyces</taxon>
    </lineage>
</organism>
<evidence type="ECO:0000313" key="4">
    <source>
        <dbReference type="Proteomes" id="UP000272025"/>
    </source>
</evidence>
<feature type="compositionally biased region" description="Basic and acidic residues" evidence="1">
    <location>
        <begin position="349"/>
        <end position="364"/>
    </location>
</feature>
<dbReference type="GeneID" id="39575915"/>
<feature type="compositionally biased region" description="Polar residues" evidence="1">
    <location>
        <begin position="114"/>
        <end position="126"/>
    </location>
</feature>
<keyword evidence="2" id="KW-0472">Membrane</keyword>
<evidence type="ECO:0000256" key="2">
    <source>
        <dbReference type="SAM" id="Phobius"/>
    </source>
</evidence>
<feature type="compositionally biased region" description="Low complexity" evidence="1">
    <location>
        <begin position="206"/>
        <end position="215"/>
    </location>
</feature>
<feature type="non-terminal residue" evidence="3">
    <location>
        <position position="1"/>
    </location>
</feature>
<keyword evidence="2" id="KW-1133">Transmembrane helix</keyword>
<dbReference type="OrthoDB" id="5383338at2759"/>
<keyword evidence="2" id="KW-0812">Transmembrane</keyword>
<feature type="region of interest" description="Disordered" evidence="1">
    <location>
        <begin position="1"/>
        <end position="159"/>
    </location>
</feature>
<dbReference type="AlphaFoldDB" id="A0A3N2PZ53"/>
<feature type="region of interest" description="Disordered" evidence="1">
    <location>
        <begin position="312"/>
        <end position="364"/>
    </location>
</feature>
<dbReference type="Proteomes" id="UP000272025">
    <property type="component" value="Unassembled WGS sequence"/>
</dbReference>